<evidence type="ECO:0000313" key="15">
    <source>
        <dbReference type="Proteomes" id="UP000694412"/>
    </source>
</evidence>
<name>A0A8C2TYN2_COTJA</name>
<sequence length="211" mass="23161">TAFCRSPRNSKFLTIIGCSGVENLPKNPAVVTVKEIKDLRQTFEIETGYGDINAWVEWIKYTVQSLNHSNCYACESGRPIAQVVPFQLGWTKDPKGIDCRSLSLLFPPMPDTDVKIPPALSTAVGNHTACLSQQGVKATRPIGNFSLCSDEVLDVMEDSAGNYSRLGISRADLWWYCGGKILWSTLPSNWGGTCALVQLVIPFTLAFEKGI</sequence>
<evidence type="ECO:0000256" key="3">
    <source>
        <dbReference type="ARBA" id="ARBA00004563"/>
    </source>
</evidence>
<reference evidence="14" key="3">
    <citation type="submission" date="2025-09" db="UniProtKB">
        <authorList>
            <consortium name="Ensembl"/>
        </authorList>
    </citation>
    <scope>IDENTIFICATION</scope>
</reference>
<evidence type="ECO:0000256" key="5">
    <source>
        <dbReference type="ARBA" id="ARBA00022581"/>
    </source>
</evidence>
<dbReference type="Ensembl" id="ENSCJPT00005028667.1">
    <property type="protein sequence ID" value="ENSCJPP00005020811.1"/>
    <property type="gene ID" value="ENSCJPG00005016702.1"/>
</dbReference>
<evidence type="ECO:0000256" key="13">
    <source>
        <dbReference type="ARBA" id="ARBA00023288"/>
    </source>
</evidence>
<keyword evidence="12" id="KW-0325">Glycoprotein</keyword>
<keyword evidence="13" id="KW-0449">Lipoprotein</keyword>
<keyword evidence="9" id="KW-0472">Membrane</keyword>
<dbReference type="InterPro" id="IPR018154">
    <property type="entry name" value="TLV/ENV_coat_polyprotein"/>
</dbReference>
<proteinExistence type="predicted"/>
<evidence type="ECO:0000256" key="4">
    <source>
        <dbReference type="ARBA" id="ARBA00022511"/>
    </source>
</evidence>
<keyword evidence="5" id="KW-0945">Host-virus interaction</keyword>
<evidence type="ECO:0000256" key="12">
    <source>
        <dbReference type="ARBA" id="ARBA00023180"/>
    </source>
</evidence>
<evidence type="ECO:0000313" key="14">
    <source>
        <dbReference type="Ensembl" id="ENSCJPP00005020811.1"/>
    </source>
</evidence>
<evidence type="ECO:0000256" key="2">
    <source>
        <dbReference type="ARBA" id="ARBA00004531"/>
    </source>
</evidence>
<keyword evidence="10" id="KW-0564">Palmitate</keyword>
<evidence type="ECO:0000256" key="1">
    <source>
        <dbReference type="ARBA" id="ARBA00004402"/>
    </source>
</evidence>
<evidence type="ECO:0000256" key="11">
    <source>
        <dbReference type="ARBA" id="ARBA00023157"/>
    </source>
</evidence>
<dbReference type="PANTHER" id="PTHR10424">
    <property type="entry name" value="VIRAL ENVELOPE PROTEIN"/>
    <property type="match status" value="1"/>
</dbReference>
<evidence type="ECO:0000256" key="7">
    <source>
        <dbReference type="ARBA" id="ARBA00022870"/>
    </source>
</evidence>
<reference evidence="14" key="2">
    <citation type="submission" date="2025-08" db="UniProtKB">
        <authorList>
            <consortium name="Ensembl"/>
        </authorList>
    </citation>
    <scope>IDENTIFICATION</scope>
</reference>
<dbReference type="GeneTree" id="ENSGT00530000064449"/>
<keyword evidence="11" id="KW-1015">Disulfide bond</keyword>
<dbReference type="Proteomes" id="UP000694412">
    <property type="component" value="Chromosome 1"/>
</dbReference>
<keyword evidence="15" id="KW-1185">Reference proteome</keyword>
<evidence type="ECO:0000256" key="9">
    <source>
        <dbReference type="ARBA" id="ARBA00023136"/>
    </source>
</evidence>
<evidence type="ECO:0000256" key="10">
    <source>
        <dbReference type="ARBA" id="ARBA00023139"/>
    </source>
</evidence>
<evidence type="ECO:0000256" key="8">
    <source>
        <dbReference type="ARBA" id="ARBA00022989"/>
    </source>
</evidence>
<keyword evidence="6" id="KW-0812">Transmembrane</keyword>
<keyword evidence="8" id="KW-1133">Transmembrane helix</keyword>
<evidence type="ECO:0000256" key="6">
    <source>
        <dbReference type="ARBA" id="ARBA00022692"/>
    </source>
</evidence>
<accession>A0A8C2TYN2</accession>
<protein>
    <submittedName>
        <fullName evidence="14">Uncharacterized protein</fullName>
    </submittedName>
</protein>
<reference evidence="14" key="1">
    <citation type="submission" date="2015-11" db="EMBL/GenBank/DDBJ databases">
        <authorList>
            <consortium name="International Coturnix japonica Genome Analysis Consortium"/>
            <person name="Warren W."/>
            <person name="Burt D.W."/>
            <person name="Antin P.B."/>
            <person name="Lanford R."/>
            <person name="Gros J."/>
            <person name="Wilson R.K."/>
        </authorList>
    </citation>
    <scope>NUCLEOTIDE SEQUENCE [LARGE SCALE GENOMIC DNA]</scope>
</reference>
<comment type="subcellular location">
    <subcellularLocation>
        <location evidence="1">Host cell membrane</location>
        <topology evidence="1">Single-pass type I membrane protein</topology>
    </subcellularLocation>
    <subcellularLocation>
        <location evidence="2">Host endomembrane system</location>
        <topology evidence="2">Peripheral membrane protein</topology>
    </subcellularLocation>
    <subcellularLocation>
        <location evidence="3">Virion membrane</location>
        <topology evidence="3">Single-pass type I membrane protein</topology>
    </subcellularLocation>
</comment>
<keyword evidence="4" id="KW-1032">Host cell membrane</keyword>
<keyword evidence="7" id="KW-1043">Host membrane</keyword>
<dbReference type="AlphaFoldDB" id="A0A8C2TYN2"/>
<organism evidence="14 15">
    <name type="scientific">Coturnix japonica</name>
    <name type="common">Japanese quail</name>
    <name type="synonym">Coturnix coturnix japonica</name>
    <dbReference type="NCBI Taxonomy" id="93934"/>
    <lineage>
        <taxon>Eukaryota</taxon>
        <taxon>Metazoa</taxon>
        <taxon>Chordata</taxon>
        <taxon>Craniata</taxon>
        <taxon>Vertebrata</taxon>
        <taxon>Euteleostomi</taxon>
        <taxon>Archelosauria</taxon>
        <taxon>Archosauria</taxon>
        <taxon>Dinosauria</taxon>
        <taxon>Saurischia</taxon>
        <taxon>Theropoda</taxon>
        <taxon>Coelurosauria</taxon>
        <taxon>Aves</taxon>
        <taxon>Neognathae</taxon>
        <taxon>Galloanserae</taxon>
        <taxon>Galliformes</taxon>
        <taxon>Phasianidae</taxon>
        <taxon>Perdicinae</taxon>
        <taxon>Coturnix</taxon>
    </lineage>
</organism>
<dbReference type="PANTHER" id="PTHR10424:SF81">
    <property type="entry name" value="ERVV2 PROTEIN"/>
    <property type="match status" value="1"/>
</dbReference>